<gene>
    <name evidence="1" type="ORF">PECAL_3P28930</name>
</gene>
<organism evidence="1 2">
    <name type="scientific">Pelagomonas calceolata</name>
    <dbReference type="NCBI Taxonomy" id="35677"/>
    <lineage>
        <taxon>Eukaryota</taxon>
        <taxon>Sar</taxon>
        <taxon>Stramenopiles</taxon>
        <taxon>Ochrophyta</taxon>
        <taxon>Pelagophyceae</taxon>
        <taxon>Pelagomonadales</taxon>
        <taxon>Pelagomonadaceae</taxon>
        <taxon>Pelagomonas</taxon>
    </lineage>
</organism>
<sequence length="430" mass="48130">MLTPRQPHLAKIMTACVAAIYPWRFLVAAVPTCDPDACAALRDDDFWPRREAPPTWCRGNDVKGRWEDVAAGGWTAAARRCYAAALEPTNLCSRFVAGEEMCVTKHNGEIPCEWTDSDRERRAREDKATYVLARPCRIASPFDALRIAARQRWKFIFMGDSVALGLSAAASWHYDALRCSGTAEADATRPVGVPLHVVPLDGEVLDYSLQKLQNHPNATLLVQIGLWYNWNASKTTCREDGVIFAPEVFFQPWNESIAAIDALAARAAARATTARPNKKYKREVYYALLRADVPTYGVGEDRDQCTFAAALVRLAVYLRTRSPQRHVVFLTHSPQHTVGGARLRDFATLNTAGAWRDRVAKHVVLRLLPHARFVHTHLLLADRRYSHNFGDRGQMDQTHWCWNARAPVEALAVALTAALPVYPHPSREPS</sequence>
<protein>
    <submittedName>
        <fullName evidence="1">Uncharacterized protein</fullName>
    </submittedName>
</protein>
<reference evidence="1" key="1">
    <citation type="submission" date="2021-11" db="EMBL/GenBank/DDBJ databases">
        <authorList>
            <consortium name="Genoscope - CEA"/>
            <person name="William W."/>
        </authorList>
    </citation>
    <scope>NUCLEOTIDE SEQUENCE</scope>
</reference>
<comment type="caution">
    <text evidence="1">The sequence shown here is derived from an EMBL/GenBank/DDBJ whole genome shotgun (WGS) entry which is preliminary data.</text>
</comment>
<accession>A0A8J2STL3</accession>
<evidence type="ECO:0000313" key="1">
    <source>
        <dbReference type="EMBL" id="CAH0372839.1"/>
    </source>
</evidence>
<evidence type="ECO:0000313" key="2">
    <source>
        <dbReference type="Proteomes" id="UP000789595"/>
    </source>
</evidence>
<proteinExistence type="predicted"/>
<name>A0A8J2STL3_9STRA</name>
<keyword evidence="2" id="KW-1185">Reference proteome</keyword>
<dbReference type="AlphaFoldDB" id="A0A8J2STL3"/>
<dbReference type="EMBL" id="CAKKNE010000003">
    <property type="protein sequence ID" value="CAH0372839.1"/>
    <property type="molecule type" value="Genomic_DNA"/>
</dbReference>
<dbReference type="Proteomes" id="UP000789595">
    <property type="component" value="Unassembled WGS sequence"/>
</dbReference>